<evidence type="ECO:0000256" key="1">
    <source>
        <dbReference type="ARBA" id="ARBA00004651"/>
    </source>
</evidence>
<dbReference type="InterPro" id="IPR049278">
    <property type="entry name" value="MS_channel_C"/>
</dbReference>
<keyword evidence="11" id="KW-1185">Reference proteome</keyword>
<accession>A0A918MJA6</accession>
<dbReference type="GO" id="GO:0008381">
    <property type="term" value="F:mechanosensitive monoatomic ion channel activity"/>
    <property type="evidence" value="ECO:0007669"/>
    <property type="project" value="InterPro"/>
</dbReference>
<comment type="caution">
    <text evidence="10">The sequence shown here is derived from an EMBL/GenBank/DDBJ whole genome shotgun (WGS) entry which is preliminary data.</text>
</comment>
<feature type="domain" description="Mechanosensitive ion channel MscS C-terminal" evidence="9">
    <location>
        <begin position="256"/>
        <end position="347"/>
    </location>
</feature>
<evidence type="ECO:0000256" key="7">
    <source>
        <dbReference type="SAM" id="Phobius"/>
    </source>
</evidence>
<organism evidence="10 11">
    <name type="scientific">Arenibacter certesii</name>
    <dbReference type="NCBI Taxonomy" id="228955"/>
    <lineage>
        <taxon>Bacteria</taxon>
        <taxon>Pseudomonadati</taxon>
        <taxon>Bacteroidota</taxon>
        <taxon>Flavobacteriia</taxon>
        <taxon>Flavobacteriales</taxon>
        <taxon>Flavobacteriaceae</taxon>
        <taxon>Arenibacter</taxon>
    </lineage>
</organism>
<feature type="domain" description="Mechanosensitive ion channel MscS" evidence="8">
    <location>
        <begin position="181"/>
        <end position="246"/>
    </location>
</feature>
<evidence type="ECO:0000256" key="2">
    <source>
        <dbReference type="ARBA" id="ARBA00008017"/>
    </source>
</evidence>
<dbReference type="InterPro" id="IPR006685">
    <property type="entry name" value="MscS_channel_2nd"/>
</dbReference>
<feature type="transmembrane region" description="Helical" evidence="7">
    <location>
        <begin position="12"/>
        <end position="37"/>
    </location>
</feature>
<evidence type="ECO:0000256" key="3">
    <source>
        <dbReference type="ARBA" id="ARBA00022475"/>
    </source>
</evidence>
<feature type="transmembrane region" description="Helical" evidence="7">
    <location>
        <begin position="167"/>
        <end position="193"/>
    </location>
</feature>
<feature type="transmembrane region" description="Helical" evidence="7">
    <location>
        <begin position="58"/>
        <end position="76"/>
    </location>
</feature>
<dbReference type="Gene3D" id="1.10.287.1260">
    <property type="match status" value="1"/>
</dbReference>
<evidence type="ECO:0000256" key="5">
    <source>
        <dbReference type="ARBA" id="ARBA00022989"/>
    </source>
</evidence>
<dbReference type="EMBL" id="BMWP01000004">
    <property type="protein sequence ID" value="GGW26446.1"/>
    <property type="molecule type" value="Genomic_DNA"/>
</dbReference>
<proteinExistence type="inferred from homology"/>
<dbReference type="Gene3D" id="2.30.30.60">
    <property type="match status" value="1"/>
</dbReference>
<keyword evidence="5 7" id="KW-1133">Transmembrane helix</keyword>
<dbReference type="RefSeq" id="WP_026812993.1">
    <property type="nucleotide sequence ID" value="NZ_BMWP01000004.1"/>
</dbReference>
<gene>
    <name evidence="10" type="ORF">GCM10007383_09440</name>
</gene>
<reference evidence="10" key="1">
    <citation type="journal article" date="2014" name="Int. J. Syst. Evol. Microbiol.">
        <title>Complete genome sequence of Corynebacterium casei LMG S-19264T (=DSM 44701T), isolated from a smear-ripened cheese.</title>
        <authorList>
            <consortium name="US DOE Joint Genome Institute (JGI-PGF)"/>
            <person name="Walter F."/>
            <person name="Albersmeier A."/>
            <person name="Kalinowski J."/>
            <person name="Ruckert C."/>
        </authorList>
    </citation>
    <scope>NUCLEOTIDE SEQUENCE</scope>
    <source>
        <strain evidence="10">KCTC 12113</strain>
    </source>
</reference>
<dbReference type="GO" id="GO:0005886">
    <property type="term" value="C:plasma membrane"/>
    <property type="evidence" value="ECO:0007669"/>
    <property type="project" value="UniProtKB-SubCell"/>
</dbReference>
<dbReference type="InterPro" id="IPR011066">
    <property type="entry name" value="MscS_channel_C_sf"/>
</dbReference>
<dbReference type="SUPFAM" id="SSF50182">
    <property type="entry name" value="Sm-like ribonucleoproteins"/>
    <property type="match status" value="1"/>
</dbReference>
<keyword evidence="3" id="KW-1003">Cell membrane</keyword>
<evidence type="ECO:0000259" key="8">
    <source>
        <dbReference type="Pfam" id="PF00924"/>
    </source>
</evidence>
<sequence length="371" mass="41768">MTDFFEIYRAHLIYALLVIITVLVLRGLTNLLNRWLLNKGDQKFPGERPKAVNLVKRILNSLWIVLGLIALGFIFVGENKYAILKHNFLLILYLGSVAVITIALTAFANLWFKREIQRKATTNADATSLKFLGYVVVFVIYTIGLLFGLLAFPAFKGITQTALGGAGVLALIAGVASQEALANLVGGIFIISFKPFKIGDIIKVSDTMVGTVVDITLRHTIIRNFENKMIVIPNAIINKEKLINYNLGDLKCCERIEIGISYDSDVTLAKRIMQEECEKHPLIYDNRSKLEKKDGQPMVRTALISLDDSSVTIRAWAWARNYGDSFNLRCDILESVKMRFDKEGIEIPFPYRTLVIKENIKKEGNSEFKDD</sequence>
<feature type="transmembrane region" description="Helical" evidence="7">
    <location>
        <begin position="131"/>
        <end position="155"/>
    </location>
</feature>
<dbReference type="Proteomes" id="UP000634668">
    <property type="component" value="Unassembled WGS sequence"/>
</dbReference>
<keyword evidence="6 7" id="KW-0472">Membrane</keyword>
<dbReference type="Pfam" id="PF00924">
    <property type="entry name" value="MS_channel_2nd"/>
    <property type="match status" value="1"/>
</dbReference>
<evidence type="ECO:0000256" key="4">
    <source>
        <dbReference type="ARBA" id="ARBA00022692"/>
    </source>
</evidence>
<dbReference type="Pfam" id="PF21082">
    <property type="entry name" value="MS_channel_3rd"/>
    <property type="match status" value="1"/>
</dbReference>
<evidence type="ECO:0000313" key="11">
    <source>
        <dbReference type="Proteomes" id="UP000634668"/>
    </source>
</evidence>
<comment type="similarity">
    <text evidence="2">Belongs to the MscS (TC 1.A.23) family.</text>
</comment>
<keyword evidence="4 7" id="KW-0812">Transmembrane</keyword>
<dbReference type="Gene3D" id="3.30.70.100">
    <property type="match status" value="1"/>
</dbReference>
<dbReference type="PANTHER" id="PTHR30221:SF1">
    <property type="entry name" value="SMALL-CONDUCTANCE MECHANOSENSITIVE CHANNEL"/>
    <property type="match status" value="1"/>
</dbReference>
<feature type="transmembrane region" description="Helical" evidence="7">
    <location>
        <begin position="88"/>
        <end position="111"/>
    </location>
</feature>
<evidence type="ECO:0000256" key="6">
    <source>
        <dbReference type="ARBA" id="ARBA00023136"/>
    </source>
</evidence>
<dbReference type="InterPro" id="IPR045275">
    <property type="entry name" value="MscS_archaea/bacteria_type"/>
</dbReference>
<protein>
    <submittedName>
        <fullName evidence="10">Mechanosensitive ion channel protein MscS</fullName>
    </submittedName>
</protein>
<evidence type="ECO:0000259" key="9">
    <source>
        <dbReference type="Pfam" id="PF21082"/>
    </source>
</evidence>
<dbReference type="PANTHER" id="PTHR30221">
    <property type="entry name" value="SMALL-CONDUCTANCE MECHANOSENSITIVE CHANNEL"/>
    <property type="match status" value="1"/>
</dbReference>
<name>A0A918MJA6_9FLAO</name>
<comment type="subcellular location">
    <subcellularLocation>
        <location evidence="1">Cell membrane</location>
        <topology evidence="1">Multi-pass membrane protein</topology>
    </subcellularLocation>
</comment>
<dbReference type="SUPFAM" id="SSF82689">
    <property type="entry name" value="Mechanosensitive channel protein MscS (YggB), C-terminal domain"/>
    <property type="match status" value="1"/>
</dbReference>
<reference evidence="10" key="2">
    <citation type="submission" date="2020-09" db="EMBL/GenBank/DDBJ databases">
        <authorList>
            <person name="Sun Q."/>
            <person name="Kim S."/>
        </authorList>
    </citation>
    <scope>NUCLEOTIDE SEQUENCE</scope>
    <source>
        <strain evidence="10">KCTC 12113</strain>
    </source>
</reference>
<dbReference type="InterPro" id="IPR010920">
    <property type="entry name" value="LSM_dom_sf"/>
</dbReference>
<dbReference type="InterPro" id="IPR023408">
    <property type="entry name" value="MscS_beta-dom_sf"/>
</dbReference>
<evidence type="ECO:0000313" key="10">
    <source>
        <dbReference type="EMBL" id="GGW26446.1"/>
    </source>
</evidence>
<dbReference type="AlphaFoldDB" id="A0A918MJA6"/>